<protein>
    <submittedName>
        <fullName evidence="2">Uncharacterized protein</fullName>
    </submittedName>
</protein>
<sequence>MNYLSYKHSFSILAIDTDTAKESDIDDIDDTDDEDSIMDLNDVNYLSESDNDELKLVESTVEPVQESIEPTMKPVAKSPQEVLELVEPSPHISGNILNELRPVFSHQEDQSMDIDENLMYEYKNDYSSDDKLNSIDSDDEHVPFDERLSEQLELYDVKKVSFGSYESACIYLIGSYDECEKEDKAPKRKEIVRYSLSEVNKVISDTSQETIDEADLNSSAITEKKKDTVTAAKKRKRNRRSKKKNDKKDKKSATSALPPSNMQSLEQFSLRNSNYFDMQVQRHEPVHAFGGADNDYYVNYNPVLEDHHDLQIPALPSTPRSSRAPNANVIKRKPMEVWSTNITINGKVHIRFYINRGTNGNSSSYKKTFIEWDSHDAQTIAAESGWSHQTRSFIEKRVQKHTLLRSSQLQASEVTVGGRFECHHHEEGHRVTQVAHRVGSILQCHDHTQDRVLRLVIDFLQTVLPYQPPLKRL</sequence>
<feature type="compositionally biased region" description="Basic residues" evidence="1">
    <location>
        <begin position="232"/>
        <end position="245"/>
    </location>
</feature>
<keyword evidence="3" id="KW-1185">Reference proteome</keyword>
<feature type="compositionally biased region" description="Polar residues" evidence="1">
    <location>
        <begin position="253"/>
        <end position="264"/>
    </location>
</feature>
<name>A0A6H5I8P2_9HYME</name>
<dbReference type="EMBL" id="CADCXV010000740">
    <property type="protein sequence ID" value="CAB0034343.1"/>
    <property type="molecule type" value="Genomic_DNA"/>
</dbReference>
<dbReference type="AlphaFoldDB" id="A0A6H5I8P2"/>
<dbReference type="OrthoDB" id="10676438at2759"/>
<gene>
    <name evidence="2" type="ORF">TBRA_LOCUS6241</name>
</gene>
<organism evidence="2 3">
    <name type="scientific">Trichogramma brassicae</name>
    <dbReference type="NCBI Taxonomy" id="86971"/>
    <lineage>
        <taxon>Eukaryota</taxon>
        <taxon>Metazoa</taxon>
        <taxon>Ecdysozoa</taxon>
        <taxon>Arthropoda</taxon>
        <taxon>Hexapoda</taxon>
        <taxon>Insecta</taxon>
        <taxon>Pterygota</taxon>
        <taxon>Neoptera</taxon>
        <taxon>Endopterygota</taxon>
        <taxon>Hymenoptera</taxon>
        <taxon>Apocrita</taxon>
        <taxon>Proctotrupomorpha</taxon>
        <taxon>Chalcidoidea</taxon>
        <taxon>Trichogrammatidae</taxon>
        <taxon>Trichogramma</taxon>
    </lineage>
</organism>
<dbReference type="Proteomes" id="UP000479190">
    <property type="component" value="Unassembled WGS sequence"/>
</dbReference>
<accession>A0A6H5I8P2</accession>
<evidence type="ECO:0000313" key="3">
    <source>
        <dbReference type="Proteomes" id="UP000479190"/>
    </source>
</evidence>
<reference evidence="2 3" key="1">
    <citation type="submission" date="2020-02" db="EMBL/GenBank/DDBJ databases">
        <authorList>
            <person name="Ferguson B K."/>
        </authorList>
    </citation>
    <scope>NUCLEOTIDE SEQUENCE [LARGE SCALE GENOMIC DNA]</scope>
</reference>
<evidence type="ECO:0000256" key="1">
    <source>
        <dbReference type="SAM" id="MobiDB-lite"/>
    </source>
</evidence>
<evidence type="ECO:0000313" key="2">
    <source>
        <dbReference type="EMBL" id="CAB0034343.1"/>
    </source>
</evidence>
<feature type="region of interest" description="Disordered" evidence="1">
    <location>
        <begin position="226"/>
        <end position="264"/>
    </location>
</feature>
<proteinExistence type="predicted"/>